<evidence type="ECO:0008006" key="4">
    <source>
        <dbReference type="Google" id="ProtNLM"/>
    </source>
</evidence>
<feature type="chain" id="PRO_5046532848" description="Secreted protein" evidence="1">
    <location>
        <begin position="24"/>
        <end position="185"/>
    </location>
</feature>
<gene>
    <name evidence="2" type="ORF">CCASEI_00395</name>
</gene>
<organism evidence="2 3">
    <name type="scientific">Corynebacterium casei LMG S-19264</name>
    <dbReference type="NCBI Taxonomy" id="1285583"/>
    <lineage>
        <taxon>Bacteria</taxon>
        <taxon>Bacillati</taxon>
        <taxon>Actinomycetota</taxon>
        <taxon>Actinomycetes</taxon>
        <taxon>Mycobacteriales</taxon>
        <taxon>Corynebacteriaceae</taxon>
        <taxon>Corynebacterium</taxon>
    </lineage>
</organism>
<sequence length="185" mass="19504">MVALLMSTVLPMSSLFIVPTASADSISESDPIYSERVEGFPPEFYEALDNASKESTPEGVAAALFPNDLEAQAEIMPSLREIEAIQKQHSDSEQVSVRAVPAVLLPFLAAIGGCVVGALGGAAAGDLVSKIRHGHRLEAEARVDALIGGCITGAVPPLLRPVAMAAKTPIRNAVIALMIRWYQIT</sequence>
<keyword evidence="3" id="KW-1185">Reference proteome</keyword>
<name>A0ABN4C7S5_9CORY</name>
<dbReference type="Proteomes" id="UP000019226">
    <property type="component" value="Chromosome"/>
</dbReference>
<evidence type="ECO:0000256" key="1">
    <source>
        <dbReference type="SAM" id="SignalP"/>
    </source>
</evidence>
<evidence type="ECO:0000313" key="3">
    <source>
        <dbReference type="Proteomes" id="UP000019226"/>
    </source>
</evidence>
<accession>A0ABN4C7S5</accession>
<feature type="signal peptide" evidence="1">
    <location>
        <begin position="1"/>
        <end position="23"/>
    </location>
</feature>
<reference evidence="3" key="1">
    <citation type="submission" date="2013-02" db="EMBL/GenBank/DDBJ databases">
        <title>The complete genome sequence of Corynebacterium casei LMG S-19264 (=DSM 44701).</title>
        <authorList>
            <person name="Ruckert C."/>
            <person name="Albersmeier A."/>
            <person name="Kalinowski J."/>
        </authorList>
    </citation>
    <scope>NUCLEOTIDE SEQUENCE [LARGE SCALE GENOMIC DNA]</scope>
    <source>
        <strain evidence="3">LMG S-19264</strain>
    </source>
</reference>
<protein>
    <recommendedName>
        <fullName evidence="4">Secreted protein</fullName>
    </recommendedName>
</protein>
<dbReference type="EMBL" id="CP004350">
    <property type="protein sequence ID" value="AHI18664.1"/>
    <property type="molecule type" value="Genomic_DNA"/>
</dbReference>
<proteinExistence type="predicted"/>
<evidence type="ECO:0000313" key="2">
    <source>
        <dbReference type="EMBL" id="AHI18664.1"/>
    </source>
</evidence>
<keyword evidence="1" id="KW-0732">Signal</keyword>